<dbReference type="Proteomes" id="UP001482620">
    <property type="component" value="Unassembled WGS sequence"/>
</dbReference>
<keyword evidence="5" id="KW-0732">Signal</keyword>
<evidence type="ECO:0000256" key="4">
    <source>
        <dbReference type="ARBA" id="ARBA00023157"/>
    </source>
</evidence>
<feature type="chain" id="PRO_5044967203" description="Phospholipase A2" evidence="5">
    <location>
        <begin position="18"/>
        <end position="146"/>
    </location>
</feature>
<dbReference type="EMBL" id="JAHRIQ010014061">
    <property type="protein sequence ID" value="MEQ2225917.1"/>
    <property type="molecule type" value="Genomic_DNA"/>
</dbReference>
<feature type="domain" description="Phospholipase A2-like central" evidence="6">
    <location>
        <begin position="23"/>
        <end position="145"/>
    </location>
</feature>
<keyword evidence="5" id="KW-0106">Calcium</keyword>
<gene>
    <name evidence="7" type="ORF">ILYODFUR_022445</name>
</gene>
<evidence type="ECO:0000256" key="1">
    <source>
        <dbReference type="ARBA" id="ARBA00004613"/>
    </source>
</evidence>
<sequence>MNVRALLLLLTACMVSGGHLPRAVWQFGKMISCAQPGVNPLAYNRYGCWCGLGGSGTPVDDVDRCCEVHDKCYQNSRKLPGCDGVLDLPYVLMYSFSCSNKEVHCSAANNKCQAAVCECDREAAHCFAWCTYNPENKHLDPKLCAN</sequence>
<comment type="cofactor">
    <cofactor evidence="5">
        <name>Ca(2+)</name>
        <dbReference type="ChEBI" id="CHEBI:29108"/>
    </cofactor>
</comment>
<dbReference type="CDD" id="cd00125">
    <property type="entry name" value="PLA2c"/>
    <property type="match status" value="1"/>
</dbReference>
<keyword evidence="4" id="KW-1015">Disulfide bond</keyword>
<evidence type="ECO:0000256" key="5">
    <source>
        <dbReference type="RuleBase" id="RU361236"/>
    </source>
</evidence>
<dbReference type="PRINTS" id="PR00389">
    <property type="entry name" value="PHPHLIPASEA2"/>
</dbReference>
<proteinExistence type="inferred from homology"/>
<dbReference type="InterPro" id="IPR033112">
    <property type="entry name" value="PLA2_Asp_AS"/>
</dbReference>
<keyword evidence="5" id="KW-0443">Lipid metabolism</keyword>
<organism evidence="7 8">
    <name type="scientific">Ilyodon furcidens</name>
    <name type="common">goldbreast splitfin</name>
    <dbReference type="NCBI Taxonomy" id="33524"/>
    <lineage>
        <taxon>Eukaryota</taxon>
        <taxon>Metazoa</taxon>
        <taxon>Chordata</taxon>
        <taxon>Craniata</taxon>
        <taxon>Vertebrata</taxon>
        <taxon>Euteleostomi</taxon>
        <taxon>Actinopterygii</taxon>
        <taxon>Neopterygii</taxon>
        <taxon>Teleostei</taxon>
        <taxon>Neoteleostei</taxon>
        <taxon>Acanthomorphata</taxon>
        <taxon>Ovalentaria</taxon>
        <taxon>Atherinomorphae</taxon>
        <taxon>Cyprinodontiformes</taxon>
        <taxon>Goodeidae</taxon>
        <taxon>Ilyodon</taxon>
    </lineage>
</organism>
<reference evidence="7 8" key="1">
    <citation type="submission" date="2021-06" db="EMBL/GenBank/DDBJ databases">
        <authorList>
            <person name="Palmer J.M."/>
        </authorList>
    </citation>
    <scope>NUCLEOTIDE SEQUENCE [LARGE SCALE GENOMIC DNA]</scope>
    <source>
        <strain evidence="8">if_2019</strain>
        <tissue evidence="7">Muscle</tissue>
    </source>
</reference>
<dbReference type="PANTHER" id="PTHR11716">
    <property type="entry name" value="PHOSPHOLIPASE A2 FAMILY MEMBER"/>
    <property type="match status" value="1"/>
</dbReference>
<name>A0ABV0SZ76_9TELE</name>
<dbReference type="Gene3D" id="1.20.90.10">
    <property type="entry name" value="Phospholipase A2 domain"/>
    <property type="match status" value="1"/>
</dbReference>
<dbReference type="PROSITE" id="PS00118">
    <property type="entry name" value="PA2_HIS"/>
    <property type="match status" value="1"/>
</dbReference>
<keyword evidence="8" id="KW-1185">Reference proteome</keyword>
<evidence type="ECO:0000259" key="6">
    <source>
        <dbReference type="SMART" id="SM00085"/>
    </source>
</evidence>
<accession>A0ABV0SZ76</accession>
<comment type="caution">
    <text evidence="7">The sequence shown here is derived from an EMBL/GenBank/DDBJ whole genome shotgun (WGS) entry which is preliminary data.</text>
</comment>
<dbReference type="SUPFAM" id="SSF48619">
    <property type="entry name" value="Phospholipase A2, PLA2"/>
    <property type="match status" value="1"/>
</dbReference>
<dbReference type="Pfam" id="PF00068">
    <property type="entry name" value="Phospholip_A2_1"/>
    <property type="match status" value="1"/>
</dbReference>
<dbReference type="InterPro" id="IPR016090">
    <property type="entry name" value="PLA2-like_dom"/>
</dbReference>
<keyword evidence="5" id="KW-0378">Hydrolase</keyword>
<evidence type="ECO:0000256" key="3">
    <source>
        <dbReference type="ARBA" id="ARBA00022525"/>
    </source>
</evidence>
<comment type="subcellular location">
    <subcellularLocation>
        <location evidence="1 5">Secreted</location>
    </subcellularLocation>
</comment>
<evidence type="ECO:0000313" key="7">
    <source>
        <dbReference type="EMBL" id="MEQ2225917.1"/>
    </source>
</evidence>
<evidence type="ECO:0000313" key="8">
    <source>
        <dbReference type="Proteomes" id="UP001482620"/>
    </source>
</evidence>
<protein>
    <recommendedName>
        <fullName evidence="5">Phospholipase A2</fullName>
        <ecNumber evidence="5">3.1.1.4</ecNumber>
    </recommendedName>
</protein>
<comment type="similarity">
    <text evidence="2">Belongs to the phospholipase A2 family. Group I subfamily. D49 sub-subfamily.</text>
</comment>
<dbReference type="EC" id="3.1.1.4" evidence="5"/>
<dbReference type="PANTHER" id="PTHR11716:SF106">
    <property type="entry name" value="PHOSPHOLIPASE A2 A2-ACTITOXIN-UCS2A-LIKE"/>
    <property type="match status" value="1"/>
</dbReference>
<dbReference type="InterPro" id="IPR001211">
    <property type="entry name" value="PLA2"/>
</dbReference>
<comment type="catalytic activity">
    <reaction evidence="5">
        <text>a 1,2-diacyl-sn-glycero-3-phosphocholine + H2O = a 1-acyl-sn-glycero-3-phosphocholine + a fatty acid + H(+)</text>
        <dbReference type="Rhea" id="RHEA:15801"/>
        <dbReference type="ChEBI" id="CHEBI:15377"/>
        <dbReference type="ChEBI" id="CHEBI:15378"/>
        <dbReference type="ChEBI" id="CHEBI:28868"/>
        <dbReference type="ChEBI" id="CHEBI:57643"/>
        <dbReference type="ChEBI" id="CHEBI:58168"/>
        <dbReference type="EC" id="3.1.1.4"/>
    </reaction>
</comment>
<dbReference type="PROSITE" id="PS00119">
    <property type="entry name" value="PA2_ASP"/>
    <property type="match status" value="1"/>
</dbReference>
<dbReference type="SMART" id="SM00085">
    <property type="entry name" value="PA2c"/>
    <property type="match status" value="1"/>
</dbReference>
<dbReference type="InterPro" id="IPR033113">
    <property type="entry name" value="PLA2_histidine"/>
</dbReference>
<evidence type="ECO:0000256" key="2">
    <source>
        <dbReference type="ARBA" id="ARBA00007892"/>
    </source>
</evidence>
<feature type="signal peptide" evidence="5">
    <location>
        <begin position="1"/>
        <end position="17"/>
    </location>
</feature>
<dbReference type="InterPro" id="IPR036444">
    <property type="entry name" value="PLipase_A2_dom_sf"/>
</dbReference>
<keyword evidence="3 5" id="KW-0964">Secreted</keyword>